<dbReference type="EMBL" id="CP020472">
    <property type="protein sequence ID" value="ARD24058.1"/>
    <property type="molecule type" value="Genomic_DNA"/>
</dbReference>
<dbReference type="InterPro" id="IPR001610">
    <property type="entry name" value="PAC"/>
</dbReference>
<dbReference type="InterPro" id="IPR052155">
    <property type="entry name" value="Biofilm_reg_signaling"/>
</dbReference>
<dbReference type="Gene3D" id="2.130.10.10">
    <property type="entry name" value="YVTN repeat-like/Quinoprotein amine dehydrogenase"/>
    <property type="match status" value="3"/>
</dbReference>
<dbReference type="InterPro" id="IPR035919">
    <property type="entry name" value="EAL_sf"/>
</dbReference>
<keyword evidence="6" id="KW-1185">Reference proteome</keyword>
<dbReference type="NCBIfam" id="TIGR00254">
    <property type="entry name" value="GGDEF"/>
    <property type="match status" value="1"/>
</dbReference>
<gene>
    <name evidence="5" type="ORF">SJ2017_3824</name>
</gene>
<dbReference type="InterPro" id="IPR043128">
    <property type="entry name" value="Rev_trsase/Diguanyl_cyclase"/>
</dbReference>
<dbReference type="InterPro" id="IPR011047">
    <property type="entry name" value="Quinoprotein_ADH-like_sf"/>
</dbReference>
<dbReference type="Gene3D" id="2.60.40.10">
    <property type="entry name" value="Immunoglobulins"/>
    <property type="match status" value="1"/>
</dbReference>
<dbReference type="PROSITE" id="PS50113">
    <property type="entry name" value="PAC"/>
    <property type="match status" value="2"/>
</dbReference>
<dbReference type="SUPFAM" id="SSF50998">
    <property type="entry name" value="Quinoprotein alcohol dehydrogenase-like"/>
    <property type="match status" value="1"/>
</dbReference>
<dbReference type="SUPFAM" id="SSF55073">
    <property type="entry name" value="Nucleotide cyclase"/>
    <property type="match status" value="1"/>
</dbReference>
<dbReference type="InterPro" id="IPR000700">
    <property type="entry name" value="PAS-assoc_C"/>
</dbReference>
<name>A0ABM6JNY0_9GAMM</name>
<dbReference type="Pfam" id="PF07495">
    <property type="entry name" value="Y_Y_Y"/>
    <property type="match status" value="1"/>
</dbReference>
<dbReference type="Pfam" id="PF08447">
    <property type="entry name" value="PAS_3"/>
    <property type="match status" value="1"/>
</dbReference>
<dbReference type="InterPro" id="IPR035965">
    <property type="entry name" value="PAS-like_dom_sf"/>
</dbReference>
<reference evidence="5 6" key="1">
    <citation type="submission" date="2017-03" db="EMBL/GenBank/DDBJ databases">
        <title>Genome sequencing of Shewanella japonica KCTC 22435.</title>
        <authorList>
            <person name="Kim K.M."/>
        </authorList>
    </citation>
    <scope>NUCLEOTIDE SEQUENCE [LARGE SCALE GENOMIC DNA]</scope>
    <source>
        <strain evidence="5 6">KCTC 22435</strain>
    </source>
</reference>
<organism evidence="5 6">
    <name type="scientific">Shewanella japonica</name>
    <dbReference type="NCBI Taxonomy" id="93973"/>
    <lineage>
        <taxon>Bacteria</taxon>
        <taxon>Pseudomonadati</taxon>
        <taxon>Pseudomonadota</taxon>
        <taxon>Gammaproteobacteria</taxon>
        <taxon>Alteromonadales</taxon>
        <taxon>Shewanellaceae</taxon>
        <taxon>Shewanella</taxon>
    </lineage>
</organism>
<dbReference type="InterPro" id="IPR013655">
    <property type="entry name" value="PAS_fold_3"/>
</dbReference>
<dbReference type="InterPro" id="IPR000014">
    <property type="entry name" value="PAS"/>
</dbReference>
<dbReference type="CDD" id="cd01949">
    <property type="entry name" value="GGDEF"/>
    <property type="match status" value="1"/>
</dbReference>
<proteinExistence type="predicted"/>
<dbReference type="CDD" id="cd00130">
    <property type="entry name" value="PAS"/>
    <property type="match status" value="2"/>
</dbReference>
<dbReference type="SUPFAM" id="SSF141868">
    <property type="entry name" value="EAL domain-like"/>
    <property type="match status" value="1"/>
</dbReference>
<dbReference type="InterPro" id="IPR029787">
    <property type="entry name" value="Nucleotide_cyclase"/>
</dbReference>
<dbReference type="PANTHER" id="PTHR44757:SF2">
    <property type="entry name" value="BIOFILM ARCHITECTURE MAINTENANCE PROTEIN MBAA"/>
    <property type="match status" value="1"/>
</dbReference>
<dbReference type="Pfam" id="PF00990">
    <property type="entry name" value="GGDEF"/>
    <property type="match status" value="1"/>
</dbReference>
<evidence type="ECO:0000259" key="2">
    <source>
        <dbReference type="PROSITE" id="PS50113"/>
    </source>
</evidence>
<feature type="domain" description="PAC" evidence="2">
    <location>
        <begin position="1022"/>
        <end position="1072"/>
    </location>
</feature>
<dbReference type="CDD" id="cd01948">
    <property type="entry name" value="EAL"/>
    <property type="match status" value="1"/>
</dbReference>
<evidence type="ECO:0000259" key="3">
    <source>
        <dbReference type="PROSITE" id="PS50883"/>
    </source>
</evidence>
<dbReference type="SUPFAM" id="SSF63829">
    <property type="entry name" value="Calcium-dependent phosphotriesterase"/>
    <property type="match status" value="1"/>
</dbReference>
<dbReference type="Gene3D" id="3.20.20.450">
    <property type="entry name" value="EAL domain"/>
    <property type="match status" value="1"/>
</dbReference>
<protein>
    <submittedName>
        <fullName evidence="5">Diguanylate cyclase</fullName>
    </submittedName>
</protein>
<dbReference type="InterPro" id="IPR000160">
    <property type="entry name" value="GGDEF_dom"/>
</dbReference>
<dbReference type="Gene3D" id="3.30.450.20">
    <property type="entry name" value="PAS domain"/>
    <property type="match status" value="2"/>
</dbReference>
<sequence>MNLRLATLFSTSFIIAMFIISMTIQAIAITPKNDNHLLSFDQFEGSNELNQNSVTKLFMDKAGMLWVGTQDGLHSYNGIEFDIFLNDSNDPSSIVGNYIIDILQSPDDSLWVATFSQGLSKLDLATGKFTNYGLESGLNDLRLTSLSLIGDSLWIGTKTGLYTLSLKTNKITKISISNSIDPSISYVANVDDKYIFVGTEQSGTFAIDSNTIIRLDIPADLRVNSIHTNAQDDSVWFAIGNELVRYDLITHEKTLVWTNQQPTIFNEIHDFVISNSQQVWAIGANAGLIQLDLIDGQWRSKIHKYDPNSRHSISENNLQTIMLAPDGTLWLGTRYSGINKLNLNQVYFNHIYEMHPSKPKMANMIRAIFRDSQDRLWIGTESAGVKTFDEKQGQFYYYNDLFATALNLNESELNITVHAITETPDGNLWFGTDHGLARLTPDQQLSFLPAFDHLIPNTLHIRSLALDDKQRLWVGSSNGLYFVLPGEGVLHQYQFNYQETYSPQERSILSLKYHQNNLWIGTMAGLVRLKPDDKKLTLKVRQPADESTLSDNRIRDFIATSTGDFLMATHSGVDKIIELADGSIHFEALNKSLKQHTVYAILEDNQQNLWLSTNSGIIRVTPDNQLVAFNVFDGVQANEFNGGVKFRDADGDLWFGGINGINQFTPNEVPAERPDVKLALTSYTIGNEHHQLHDLSHPPELTMPFANNVIRFEVSALEYNYPGFHQLSYKLVGHNNDWVELNNTNNITFTGLAPKEYELLVRFTLTDNSFNQAPFSIKFTIVPPFYLSKAAYVIYGIAIMLAITFLIYLKQLKREQQREFEISIRASEERLKLALWASGDGMWDWNIRENKVYRTDMVPPLRLGNEDQALINNIHPEDKPRVSKILNQHLEGKLEFFEAEYRVEKQAGKWIWLIDRGKVVEWDQQDRPVRMAGTHKDITVRKETENELKLSTQVLHSMNEAVVVGELDYRVRSVNPAFSRITGFEPDAIAGKHFLFLAHGKRSRDFYHNVELQLLRKKHWAGEINIRTKDKKGILAWLEINQVIDTKGETSHFVAVFTDITSRKKAEEDLRILANFDPLTGLPNRTLFQDRLNQAITKAHRSRSIVALLFLDLDRFKHINDSMGHHVGDLLLKAVASRLQNAIREGDTVARLGGDEFTIILEEVAKLKAATIIAEKVLKAFKAPFLLEDKNITVSPSIGISLFPNDADDSTSLIKYADTAMYHAKSLGRNNFQFYTEELNQYATRHVELEAGLKEAIQSNELYLVYQPKYDIKTKQILGVEALLRWESKTLGFISPVEFIPLAEETGMINAIGHWAIDEACNQLAEWHKQGFEDISVAVNLSARQLKADIISTIEVALAVSGLPAGALELELTESMIMGNPKDSVEVLSQLKALGLTIAIDDFGTGYSSLSYLKRFPIDTLKVDREFVRDIIEDPDDAAITSAIITLAHSLELNVVAEGVETQEQLDFLQSEGCDQVQGFLLSKPLPADECLAVLQQDKLEKTNS</sequence>
<dbReference type="Gene3D" id="3.30.70.270">
    <property type="match status" value="1"/>
</dbReference>
<evidence type="ECO:0000259" key="1">
    <source>
        <dbReference type="PROSITE" id="PS50112"/>
    </source>
</evidence>
<dbReference type="Pfam" id="PF13426">
    <property type="entry name" value="PAS_9"/>
    <property type="match status" value="1"/>
</dbReference>
<dbReference type="Proteomes" id="UP000191820">
    <property type="component" value="Chromosome"/>
</dbReference>
<accession>A0ABM6JNY0</accession>
<dbReference type="InterPro" id="IPR001633">
    <property type="entry name" value="EAL_dom"/>
</dbReference>
<dbReference type="InterPro" id="IPR011123">
    <property type="entry name" value="Y_Y_Y"/>
</dbReference>
<dbReference type="PROSITE" id="PS50883">
    <property type="entry name" value="EAL"/>
    <property type="match status" value="1"/>
</dbReference>
<dbReference type="NCBIfam" id="TIGR00229">
    <property type="entry name" value="sensory_box"/>
    <property type="match status" value="2"/>
</dbReference>
<dbReference type="PANTHER" id="PTHR44757">
    <property type="entry name" value="DIGUANYLATE CYCLASE DGCP"/>
    <property type="match status" value="1"/>
</dbReference>
<evidence type="ECO:0000259" key="4">
    <source>
        <dbReference type="PROSITE" id="PS50887"/>
    </source>
</evidence>
<dbReference type="Pfam" id="PF00563">
    <property type="entry name" value="EAL"/>
    <property type="match status" value="1"/>
</dbReference>
<dbReference type="SUPFAM" id="SSF55785">
    <property type="entry name" value="PYP-like sensor domain (PAS domain)"/>
    <property type="match status" value="2"/>
</dbReference>
<dbReference type="PROSITE" id="PS50887">
    <property type="entry name" value="GGDEF"/>
    <property type="match status" value="1"/>
</dbReference>
<feature type="domain" description="EAL" evidence="3">
    <location>
        <begin position="1246"/>
        <end position="1499"/>
    </location>
</feature>
<feature type="domain" description="PAC" evidence="2">
    <location>
        <begin position="897"/>
        <end position="950"/>
    </location>
</feature>
<dbReference type="InterPro" id="IPR013783">
    <property type="entry name" value="Ig-like_fold"/>
</dbReference>
<dbReference type="PROSITE" id="PS50112">
    <property type="entry name" value="PAS"/>
    <property type="match status" value="1"/>
</dbReference>
<evidence type="ECO:0000313" key="5">
    <source>
        <dbReference type="EMBL" id="ARD24058.1"/>
    </source>
</evidence>
<dbReference type="InterPro" id="IPR011110">
    <property type="entry name" value="Reg_prop"/>
</dbReference>
<dbReference type="SMART" id="SM00267">
    <property type="entry name" value="GGDEF"/>
    <property type="match status" value="1"/>
</dbReference>
<dbReference type="Pfam" id="PF07494">
    <property type="entry name" value="Reg_prop"/>
    <property type="match status" value="4"/>
</dbReference>
<dbReference type="SMART" id="SM00086">
    <property type="entry name" value="PAC"/>
    <property type="match status" value="2"/>
</dbReference>
<evidence type="ECO:0000313" key="6">
    <source>
        <dbReference type="Proteomes" id="UP000191820"/>
    </source>
</evidence>
<dbReference type="SMART" id="SM00052">
    <property type="entry name" value="EAL"/>
    <property type="match status" value="1"/>
</dbReference>
<dbReference type="InterPro" id="IPR015943">
    <property type="entry name" value="WD40/YVTN_repeat-like_dom_sf"/>
</dbReference>
<feature type="domain" description="GGDEF" evidence="4">
    <location>
        <begin position="1104"/>
        <end position="1237"/>
    </location>
</feature>
<feature type="domain" description="PAS" evidence="1">
    <location>
        <begin position="947"/>
        <end position="996"/>
    </location>
</feature>
<dbReference type="SMART" id="SM00091">
    <property type="entry name" value="PAS"/>
    <property type="match status" value="1"/>
</dbReference>